<dbReference type="RefSeq" id="WP_079637272.1">
    <property type="nucleotide sequence ID" value="NZ_FUYP01000003.1"/>
</dbReference>
<dbReference type="AlphaFoldDB" id="A0A1T5ABX7"/>
<dbReference type="EMBL" id="FUYP01000003">
    <property type="protein sequence ID" value="SKB32430.1"/>
    <property type="molecule type" value="Genomic_DNA"/>
</dbReference>
<evidence type="ECO:0000313" key="3">
    <source>
        <dbReference type="Proteomes" id="UP000190044"/>
    </source>
</evidence>
<organism evidence="2 3">
    <name type="scientific">Sphingopyxis flava</name>
    <dbReference type="NCBI Taxonomy" id="1507287"/>
    <lineage>
        <taxon>Bacteria</taxon>
        <taxon>Pseudomonadati</taxon>
        <taxon>Pseudomonadota</taxon>
        <taxon>Alphaproteobacteria</taxon>
        <taxon>Sphingomonadales</taxon>
        <taxon>Sphingomonadaceae</taxon>
        <taxon>Sphingopyxis</taxon>
    </lineage>
</organism>
<name>A0A1T5ABX7_9SPHN</name>
<feature type="compositionally biased region" description="Low complexity" evidence="1">
    <location>
        <begin position="56"/>
        <end position="73"/>
    </location>
</feature>
<evidence type="ECO:0000313" key="2">
    <source>
        <dbReference type="EMBL" id="SKB32430.1"/>
    </source>
</evidence>
<accession>A0A1T5ABX7</accession>
<keyword evidence="3" id="KW-1185">Reference proteome</keyword>
<protein>
    <submittedName>
        <fullName evidence="2">Uncharacterized protein</fullName>
    </submittedName>
</protein>
<reference evidence="3" key="1">
    <citation type="submission" date="2017-02" db="EMBL/GenBank/DDBJ databases">
        <authorList>
            <person name="Varghese N."/>
            <person name="Submissions S."/>
        </authorList>
    </citation>
    <scope>NUCLEOTIDE SEQUENCE [LARGE SCALE GENOMIC DNA]</scope>
    <source>
        <strain evidence="3">R11H</strain>
    </source>
</reference>
<feature type="compositionally biased region" description="Basic and acidic residues" evidence="1">
    <location>
        <begin position="90"/>
        <end position="120"/>
    </location>
</feature>
<evidence type="ECO:0000256" key="1">
    <source>
        <dbReference type="SAM" id="MobiDB-lite"/>
    </source>
</evidence>
<feature type="compositionally biased region" description="Acidic residues" evidence="1">
    <location>
        <begin position="36"/>
        <end position="49"/>
    </location>
</feature>
<feature type="region of interest" description="Disordered" evidence="1">
    <location>
        <begin position="262"/>
        <end position="314"/>
    </location>
</feature>
<proteinExistence type="predicted"/>
<feature type="region of interest" description="Disordered" evidence="1">
    <location>
        <begin position="1"/>
        <end position="152"/>
    </location>
</feature>
<feature type="compositionally biased region" description="Low complexity" evidence="1">
    <location>
        <begin position="26"/>
        <end position="35"/>
    </location>
</feature>
<sequence>MTINSAITDPSDDADDFDKAFDEIASGDAPPADDAAGSDDQDPVSDTDPESPPPADDAAGQETQAAGQEAPPAKVEPSDDIWANASPELRTAHEQQVRDLTFKLESQKGRTSALDRKLDQLMKQLNGGQGGGGPAEATSDDGKGSESGAQTDEALTQFAEDYPEIAGPVLGIIEGLKAQVEQLSQPVQSLAEAQSQTFKAQQYDILAQRHPDWRELSTDERWGGWIQTQPRAVQEAFQRNIDVSDGEEAAWVMGLFKRDMGIEASSSPAPTPTPTPTPSPADTRRQKQLDAARDGGGNGGASVTNEIPDDFDAEFDRITALKQRRGSSR</sequence>
<feature type="compositionally biased region" description="Pro residues" evidence="1">
    <location>
        <begin position="269"/>
        <end position="279"/>
    </location>
</feature>
<gene>
    <name evidence="2" type="ORF">SAMN06295937_100378</name>
</gene>
<feature type="compositionally biased region" description="Basic and acidic residues" evidence="1">
    <location>
        <begin position="282"/>
        <end position="293"/>
    </location>
</feature>
<dbReference type="OrthoDB" id="7306628at2"/>
<dbReference type="Proteomes" id="UP000190044">
    <property type="component" value="Unassembled WGS sequence"/>
</dbReference>